<evidence type="ECO:0000256" key="1">
    <source>
        <dbReference type="SAM" id="MobiDB-lite"/>
    </source>
</evidence>
<dbReference type="CDD" id="cd06558">
    <property type="entry name" value="crotonase-like"/>
    <property type="match status" value="1"/>
</dbReference>
<dbReference type="AlphaFoldDB" id="A0AAV2BRE9"/>
<dbReference type="InterPro" id="IPR014748">
    <property type="entry name" value="Enoyl-CoA_hydra_C"/>
</dbReference>
<feature type="compositionally biased region" description="Low complexity" evidence="1">
    <location>
        <begin position="83"/>
        <end position="94"/>
    </location>
</feature>
<sequence>MEQKPVIPSKARTSRSFIQVAEDVHLILDDSDADIPSATPREKSVQLPRKTYSKRNPIVYQPIKARETSNRLKVDTFISHGASSSICKSSPLPSGNKNLLRKRKKDIEPIFSESSVPKKSVRKNTFKYGNASQSSTPKDSRPSTSKSFDRVPVKHEGSSDSEVEILSVKLAPTTEKSTNSTIKKFSNNNNNLSNKKSNKCFESMAKKELLINEAEIAPFVPTNPNIFPDPPNRANSMRWLSANGTIAVPGYSQGFSPSTLKPQVRSENENMPVEKGSIVLSPDLKLSTEKKSKGKRELKGLYENLNEISWAHETSFKNLLRSPDYIRHSERSTGRIAGTGKNLRKLKPQTQPQAERIKRETAASLLARKKSKMARLNYTQKGKQVVREKLLSRAQNKKERKQAQIIKKKVLPKLKSSSHDSTDDDDTIRYKLASDPPKLKQNTGMKTKTVATKTKLSNGLKLKPDPSKLNSDAQKVKSNIFKLKPDKPIAKVKKYVPVIKHDSSPPSTSGLQSGSSSSKGLSHSKSADIRNSIKKNSSFTNFPPEMQFFQSMLDADNARYSAAGKGNDVWVMLQPLENTKLWSADFYEEFRKYLLDQALSKVIETRDLDSVRSMYEGLLESFINTQINNSSSGNTRVSKKKKPEEETLRISVRQSEGAFRYKEIVVKRHKNYIQVVLVPNGIKQNSLSVEAMKELKDAFVLAKKDPNCHAVLLNSSGSYFCTGVDLSPLVGSNKKQAAEDLANSIRDLVMTLAFFTKPVVAAVNGTAVGFGVSLLTYCDVILASDKATFCLPSAKIGYLPEGGATLTLPQVVGTSAAAEMFLQGRRLTADEAKRCGLVSEVLWPTSLMNDVMPRLERIAQQPLQAMEATKAMVRCHLWGKLKAHMDHERRLLVEHWLAPQCQENIKNVLKNGWFDD</sequence>
<proteinExistence type="predicted"/>
<organism evidence="2 3">
    <name type="scientific">Larinioides sclopetarius</name>
    <dbReference type="NCBI Taxonomy" id="280406"/>
    <lineage>
        <taxon>Eukaryota</taxon>
        <taxon>Metazoa</taxon>
        <taxon>Ecdysozoa</taxon>
        <taxon>Arthropoda</taxon>
        <taxon>Chelicerata</taxon>
        <taxon>Arachnida</taxon>
        <taxon>Araneae</taxon>
        <taxon>Araneomorphae</taxon>
        <taxon>Entelegynae</taxon>
        <taxon>Araneoidea</taxon>
        <taxon>Araneidae</taxon>
        <taxon>Larinioides</taxon>
    </lineage>
</organism>
<feature type="region of interest" description="Disordered" evidence="1">
    <location>
        <begin position="82"/>
        <end position="162"/>
    </location>
</feature>
<dbReference type="SUPFAM" id="SSF52096">
    <property type="entry name" value="ClpP/crotonase"/>
    <property type="match status" value="1"/>
</dbReference>
<dbReference type="Pfam" id="PF00378">
    <property type="entry name" value="ECH_1"/>
    <property type="match status" value="1"/>
</dbReference>
<comment type="caution">
    <text evidence="2">The sequence shown here is derived from an EMBL/GenBank/DDBJ whole genome shotgun (WGS) entry which is preliminary data.</text>
</comment>
<dbReference type="EMBL" id="CAXIEN010000462">
    <property type="protein sequence ID" value="CAL1298457.1"/>
    <property type="molecule type" value="Genomic_DNA"/>
</dbReference>
<feature type="compositionally biased region" description="Polar residues" evidence="1">
    <location>
        <begin position="130"/>
        <end position="146"/>
    </location>
</feature>
<feature type="compositionally biased region" description="Basic and acidic residues" evidence="1">
    <location>
        <begin position="147"/>
        <end position="158"/>
    </location>
</feature>
<gene>
    <name evidence="2" type="ORF">LARSCL_LOCUS20846</name>
</gene>
<dbReference type="PANTHER" id="PTHR43684:SF11">
    <property type="entry name" value="CHROMO DOMAIN-CONTAINING PROTEIN"/>
    <property type="match status" value="1"/>
</dbReference>
<protein>
    <submittedName>
        <fullName evidence="2">Uncharacterized protein</fullName>
    </submittedName>
</protein>
<feature type="compositionally biased region" description="Low complexity" evidence="1">
    <location>
        <begin position="176"/>
        <end position="195"/>
    </location>
</feature>
<feature type="region of interest" description="Disordered" evidence="1">
    <location>
        <begin position="176"/>
        <end position="196"/>
    </location>
</feature>
<dbReference type="PANTHER" id="PTHR43684">
    <property type="match status" value="1"/>
</dbReference>
<dbReference type="Gene3D" id="3.90.226.10">
    <property type="entry name" value="2-enoyl-CoA Hydratase, Chain A, domain 1"/>
    <property type="match status" value="1"/>
</dbReference>
<dbReference type="InterPro" id="IPR029045">
    <property type="entry name" value="ClpP/crotonase-like_dom_sf"/>
</dbReference>
<keyword evidence="3" id="KW-1185">Reference proteome</keyword>
<evidence type="ECO:0000313" key="3">
    <source>
        <dbReference type="Proteomes" id="UP001497382"/>
    </source>
</evidence>
<dbReference type="Proteomes" id="UP001497382">
    <property type="component" value="Unassembled WGS sequence"/>
</dbReference>
<accession>A0AAV2BRE9</accession>
<reference evidence="2 3" key="1">
    <citation type="submission" date="2024-04" db="EMBL/GenBank/DDBJ databases">
        <authorList>
            <person name="Rising A."/>
            <person name="Reimegard J."/>
            <person name="Sonavane S."/>
            <person name="Akerstrom W."/>
            <person name="Nylinder S."/>
            <person name="Hedman E."/>
            <person name="Kallberg Y."/>
        </authorList>
    </citation>
    <scope>NUCLEOTIDE SEQUENCE [LARGE SCALE GENOMIC DNA]</scope>
</reference>
<dbReference type="Gene3D" id="1.10.12.10">
    <property type="entry name" value="Lyase 2-enoyl-coa Hydratase, Chain A, domain 2"/>
    <property type="match status" value="1"/>
</dbReference>
<name>A0AAV2BRE9_9ARAC</name>
<feature type="region of interest" description="Disordered" evidence="1">
    <location>
        <begin position="412"/>
        <end position="473"/>
    </location>
</feature>
<dbReference type="InterPro" id="IPR001753">
    <property type="entry name" value="Enoyl-CoA_hydra/iso"/>
</dbReference>
<dbReference type="InterPro" id="IPR051053">
    <property type="entry name" value="ECH/Chromodomain_protein"/>
</dbReference>
<feature type="region of interest" description="Disordered" evidence="1">
    <location>
        <begin position="498"/>
        <end position="527"/>
    </location>
</feature>
<evidence type="ECO:0000313" key="2">
    <source>
        <dbReference type="EMBL" id="CAL1298457.1"/>
    </source>
</evidence>
<feature type="compositionally biased region" description="Polar residues" evidence="1">
    <location>
        <begin position="440"/>
        <end position="457"/>
    </location>
</feature>
<feature type="compositionally biased region" description="Low complexity" evidence="1">
    <location>
        <begin position="504"/>
        <end position="524"/>
    </location>
</feature>